<dbReference type="SUPFAM" id="SSF81653">
    <property type="entry name" value="Calcium ATPase, transduction domain A"/>
    <property type="match status" value="1"/>
</dbReference>
<evidence type="ECO:0000313" key="4">
    <source>
        <dbReference type="Proteomes" id="UP001180020"/>
    </source>
</evidence>
<feature type="domain" description="Cation-transporting P-type ATPase N-terminal" evidence="2">
    <location>
        <begin position="70"/>
        <end position="143"/>
    </location>
</feature>
<evidence type="ECO:0000313" key="3">
    <source>
        <dbReference type="EMBL" id="KAK1302153.1"/>
    </source>
</evidence>
<keyword evidence="4" id="KW-1185">Reference proteome</keyword>
<proteinExistence type="predicted"/>
<accession>A0AAV9DPE6</accession>
<comment type="caution">
    <text evidence="3">The sequence shown here is derived from an EMBL/GenBank/DDBJ whole genome shotgun (WGS) entry which is preliminary data.</text>
</comment>
<feature type="transmembrane region" description="Helical" evidence="1">
    <location>
        <begin position="118"/>
        <end position="138"/>
    </location>
</feature>
<evidence type="ECO:0000256" key="1">
    <source>
        <dbReference type="SAM" id="Phobius"/>
    </source>
</evidence>
<dbReference type="AlphaFoldDB" id="A0AAV9DPE6"/>
<keyword evidence="1" id="KW-0812">Transmembrane</keyword>
<dbReference type="Gene3D" id="2.70.150.10">
    <property type="entry name" value="Calcium-transporting ATPase, cytoplasmic transduction domain A"/>
    <property type="match status" value="1"/>
</dbReference>
<gene>
    <name evidence="3" type="ORF">QJS10_CPB12g01454</name>
</gene>
<sequence>MGRITNQLRSNGDPESKNRIRQTLLRGQEPLKHGFLHFLPHLVQKFIPSKKHHGGKRSEEEEKVHTWLYALAESDKDMVFEYVRSTERGLSFKEAERRLQETGPNTPLYYKFPHWWQILQSAFFHPFNIILIVLATLSYVTGDYGNGSIMFTLVFISVVLRFQQEFSSSKAAMKLTEHLKSPIRVQRCAGRVVQTELVVQIDQKDIVPGDIVHIHPGDLFPGDESQGQLKK</sequence>
<dbReference type="InterPro" id="IPR008250">
    <property type="entry name" value="ATPase_P-typ_transduc_dom_A_sf"/>
</dbReference>
<dbReference type="SUPFAM" id="SSF81665">
    <property type="entry name" value="Calcium ATPase, transmembrane domain M"/>
    <property type="match status" value="1"/>
</dbReference>
<dbReference type="InterPro" id="IPR023298">
    <property type="entry name" value="ATPase_P-typ_TM_dom_sf"/>
</dbReference>
<dbReference type="Gene3D" id="1.20.1110.10">
    <property type="entry name" value="Calcium-transporting ATPase, transmembrane domain"/>
    <property type="match status" value="1"/>
</dbReference>
<dbReference type="SMART" id="SM00831">
    <property type="entry name" value="Cation_ATPase_N"/>
    <property type="match status" value="1"/>
</dbReference>
<reference evidence="3" key="2">
    <citation type="submission" date="2023-06" db="EMBL/GenBank/DDBJ databases">
        <authorList>
            <person name="Ma L."/>
            <person name="Liu K.-W."/>
            <person name="Li Z."/>
            <person name="Hsiao Y.-Y."/>
            <person name="Qi Y."/>
            <person name="Fu T."/>
            <person name="Tang G."/>
            <person name="Zhang D."/>
            <person name="Sun W.-H."/>
            <person name="Liu D.-K."/>
            <person name="Li Y."/>
            <person name="Chen G.-Z."/>
            <person name="Liu X.-D."/>
            <person name="Liao X.-Y."/>
            <person name="Jiang Y.-T."/>
            <person name="Yu X."/>
            <person name="Hao Y."/>
            <person name="Huang J."/>
            <person name="Zhao X.-W."/>
            <person name="Ke S."/>
            <person name="Chen Y.-Y."/>
            <person name="Wu W.-L."/>
            <person name="Hsu J.-L."/>
            <person name="Lin Y.-F."/>
            <person name="Huang M.-D."/>
            <person name="Li C.-Y."/>
            <person name="Huang L."/>
            <person name="Wang Z.-W."/>
            <person name="Zhao X."/>
            <person name="Zhong W.-Y."/>
            <person name="Peng D.-H."/>
            <person name="Ahmad S."/>
            <person name="Lan S."/>
            <person name="Zhang J.-S."/>
            <person name="Tsai W.-C."/>
            <person name="Van De Peer Y."/>
            <person name="Liu Z.-J."/>
        </authorList>
    </citation>
    <scope>NUCLEOTIDE SEQUENCE</scope>
    <source>
        <strain evidence="3">CP</strain>
        <tissue evidence="3">Leaves</tissue>
    </source>
</reference>
<reference evidence="3" key="1">
    <citation type="journal article" date="2023" name="Nat. Commun.">
        <title>Diploid and tetraploid genomes of Acorus and the evolution of monocots.</title>
        <authorList>
            <person name="Ma L."/>
            <person name="Liu K.W."/>
            <person name="Li Z."/>
            <person name="Hsiao Y.Y."/>
            <person name="Qi Y."/>
            <person name="Fu T."/>
            <person name="Tang G.D."/>
            <person name="Zhang D."/>
            <person name="Sun W.H."/>
            <person name="Liu D.K."/>
            <person name="Li Y."/>
            <person name="Chen G.Z."/>
            <person name="Liu X.D."/>
            <person name="Liao X.Y."/>
            <person name="Jiang Y.T."/>
            <person name="Yu X."/>
            <person name="Hao Y."/>
            <person name="Huang J."/>
            <person name="Zhao X.W."/>
            <person name="Ke S."/>
            <person name="Chen Y.Y."/>
            <person name="Wu W.L."/>
            <person name="Hsu J.L."/>
            <person name="Lin Y.F."/>
            <person name="Huang M.D."/>
            <person name="Li C.Y."/>
            <person name="Huang L."/>
            <person name="Wang Z.W."/>
            <person name="Zhao X."/>
            <person name="Zhong W.Y."/>
            <person name="Peng D.H."/>
            <person name="Ahmad S."/>
            <person name="Lan S."/>
            <person name="Zhang J.S."/>
            <person name="Tsai W.C."/>
            <person name="Van de Peer Y."/>
            <person name="Liu Z.J."/>
        </authorList>
    </citation>
    <scope>NUCLEOTIDE SEQUENCE</scope>
    <source>
        <strain evidence="3">CP</strain>
    </source>
</reference>
<dbReference type="PANTHER" id="PTHR42861">
    <property type="entry name" value="CALCIUM-TRANSPORTING ATPASE"/>
    <property type="match status" value="1"/>
</dbReference>
<keyword evidence="1" id="KW-1133">Transmembrane helix</keyword>
<dbReference type="Pfam" id="PF00690">
    <property type="entry name" value="Cation_ATPase_N"/>
    <property type="match status" value="1"/>
</dbReference>
<dbReference type="EMBL" id="JAUJYO010000012">
    <property type="protein sequence ID" value="KAK1302153.1"/>
    <property type="molecule type" value="Genomic_DNA"/>
</dbReference>
<dbReference type="Proteomes" id="UP001180020">
    <property type="component" value="Unassembled WGS sequence"/>
</dbReference>
<name>A0AAV9DPE6_ACOCL</name>
<feature type="transmembrane region" description="Helical" evidence="1">
    <location>
        <begin position="144"/>
        <end position="162"/>
    </location>
</feature>
<dbReference type="InterPro" id="IPR004014">
    <property type="entry name" value="ATPase_P-typ_cation-transptr_N"/>
</dbReference>
<evidence type="ECO:0000259" key="2">
    <source>
        <dbReference type="SMART" id="SM00831"/>
    </source>
</evidence>
<protein>
    <recommendedName>
        <fullName evidence="2">Cation-transporting P-type ATPase N-terminal domain-containing protein</fullName>
    </recommendedName>
</protein>
<organism evidence="3 4">
    <name type="scientific">Acorus calamus</name>
    <name type="common">Sweet flag</name>
    <dbReference type="NCBI Taxonomy" id="4465"/>
    <lineage>
        <taxon>Eukaryota</taxon>
        <taxon>Viridiplantae</taxon>
        <taxon>Streptophyta</taxon>
        <taxon>Embryophyta</taxon>
        <taxon>Tracheophyta</taxon>
        <taxon>Spermatophyta</taxon>
        <taxon>Magnoliopsida</taxon>
        <taxon>Liliopsida</taxon>
        <taxon>Acoraceae</taxon>
        <taxon>Acorus</taxon>
    </lineage>
</organism>
<keyword evidence="1" id="KW-0472">Membrane</keyword>